<name>A0A090SVQ8_9VIBR</name>
<keyword evidence="3" id="KW-0812">Transmembrane</keyword>
<keyword evidence="5" id="KW-0472">Membrane</keyword>
<keyword evidence="9" id="KW-1185">Reference proteome</keyword>
<comment type="subcellular location">
    <subcellularLocation>
        <location evidence="1">Cell outer membrane</location>
        <topology evidence="1">Multi-pass membrane protein</topology>
    </subcellularLocation>
</comment>
<feature type="chain" id="PRO_5001864060" description="Outer membrane protein beta-barrel domain-containing protein" evidence="6">
    <location>
        <begin position="20"/>
        <end position="172"/>
    </location>
</feature>
<keyword evidence="2" id="KW-1134">Transmembrane beta strand</keyword>
<feature type="signal peptide" evidence="6">
    <location>
        <begin position="1"/>
        <end position="19"/>
    </location>
</feature>
<evidence type="ECO:0000256" key="5">
    <source>
        <dbReference type="ARBA" id="ARBA00023136"/>
    </source>
</evidence>
<dbReference type="AlphaFoldDB" id="A0A090SVQ8"/>
<evidence type="ECO:0000313" key="9">
    <source>
        <dbReference type="Proteomes" id="UP000029224"/>
    </source>
</evidence>
<evidence type="ECO:0000256" key="4">
    <source>
        <dbReference type="ARBA" id="ARBA00022729"/>
    </source>
</evidence>
<evidence type="ECO:0000313" key="8">
    <source>
        <dbReference type="EMBL" id="GAL31786.1"/>
    </source>
</evidence>
<keyword evidence="4 6" id="KW-0732">Signal</keyword>
<dbReference type="SUPFAM" id="SSF56925">
    <property type="entry name" value="OMPA-like"/>
    <property type="match status" value="1"/>
</dbReference>
<dbReference type="EMBL" id="BBMT01000001">
    <property type="protein sequence ID" value="GAL31786.1"/>
    <property type="molecule type" value="Genomic_DNA"/>
</dbReference>
<evidence type="ECO:0000259" key="7">
    <source>
        <dbReference type="Pfam" id="PF13505"/>
    </source>
</evidence>
<feature type="domain" description="Outer membrane protein beta-barrel" evidence="7">
    <location>
        <begin position="6"/>
        <end position="172"/>
    </location>
</feature>
<accession>A0A090SVQ8</accession>
<dbReference type="Proteomes" id="UP000029224">
    <property type="component" value="Unassembled WGS sequence"/>
</dbReference>
<evidence type="ECO:0000256" key="2">
    <source>
        <dbReference type="ARBA" id="ARBA00022452"/>
    </source>
</evidence>
<dbReference type="GO" id="GO:0009279">
    <property type="term" value="C:cell outer membrane"/>
    <property type="evidence" value="ECO:0007669"/>
    <property type="project" value="UniProtKB-SubCell"/>
</dbReference>
<reference evidence="8 9" key="2">
    <citation type="submission" date="2014-09" db="EMBL/GenBank/DDBJ databases">
        <authorList>
            <consortium name="NBRP consortium"/>
            <person name="Sawabe T."/>
            <person name="Meirelles P."/>
            <person name="Nakanishi M."/>
            <person name="Sayaka M."/>
            <person name="Hattori M."/>
            <person name="Ohkuma M."/>
        </authorList>
    </citation>
    <scope>NUCLEOTIDE SEQUENCE [LARGE SCALE GENOMIC DNA]</scope>
    <source>
        <strain evidence="8 9">JCM 19240</strain>
    </source>
</reference>
<gene>
    <name evidence="8" type="ORF">JCM19240_5217</name>
</gene>
<dbReference type="Gene3D" id="2.40.160.20">
    <property type="match status" value="1"/>
</dbReference>
<comment type="caution">
    <text evidence="8">The sequence shown here is derived from an EMBL/GenBank/DDBJ whole genome shotgun (WGS) entry which is preliminary data.</text>
</comment>
<dbReference type="InterPro" id="IPR051723">
    <property type="entry name" value="Bact_OM_Invasion-Related"/>
</dbReference>
<dbReference type="InterPro" id="IPR027385">
    <property type="entry name" value="Beta-barrel_OMP"/>
</dbReference>
<reference evidence="8 9" key="1">
    <citation type="submission" date="2014-09" db="EMBL/GenBank/DDBJ databases">
        <title>Vibrio maritimus JCM 19240. (C210) whole genome shotgun sequence.</title>
        <authorList>
            <person name="Sawabe T."/>
            <person name="Meirelles P."/>
            <person name="Nakanishi M."/>
            <person name="Sayaka M."/>
            <person name="Hattori M."/>
            <person name="Ohkuma M."/>
        </authorList>
    </citation>
    <scope>NUCLEOTIDE SEQUENCE [LARGE SCALE GENOMIC DNA]</scope>
    <source>
        <strain evidence="8 9">JCM 19240</strain>
    </source>
</reference>
<proteinExistence type="predicted"/>
<dbReference type="Pfam" id="PF13505">
    <property type="entry name" value="OMP_b-brl"/>
    <property type="match status" value="1"/>
</dbReference>
<organism evidence="8 9">
    <name type="scientific">Vibrio maritimus</name>
    <dbReference type="NCBI Taxonomy" id="990268"/>
    <lineage>
        <taxon>Bacteria</taxon>
        <taxon>Pseudomonadati</taxon>
        <taxon>Pseudomonadota</taxon>
        <taxon>Gammaproteobacteria</taxon>
        <taxon>Vibrionales</taxon>
        <taxon>Vibrionaceae</taxon>
        <taxon>Vibrio</taxon>
    </lineage>
</organism>
<evidence type="ECO:0000256" key="1">
    <source>
        <dbReference type="ARBA" id="ARBA00004571"/>
    </source>
</evidence>
<dbReference type="OrthoDB" id="5871808at2"/>
<protein>
    <recommendedName>
        <fullName evidence="7">Outer membrane protein beta-barrel domain-containing protein</fullName>
    </recommendedName>
</protein>
<evidence type="ECO:0000256" key="6">
    <source>
        <dbReference type="SAM" id="SignalP"/>
    </source>
</evidence>
<evidence type="ECO:0000256" key="3">
    <source>
        <dbReference type="ARBA" id="ARBA00022692"/>
    </source>
</evidence>
<dbReference type="PANTHER" id="PTHR35892">
    <property type="entry name" value="OUTER MEMBRANE PROTEIN PAGN-RELATED"/>
    <property type="match status" value="1"/>
</dbReference>
<dbReference type="PANTHER" id="PTHR35892:SF2">
    <property type="entry name" value="OUTER MEMBRANE PROTEIN PAGN"/>
    <property type="match status" value="1"/>
</dbReference>
<dbReference type="InterPro" id="IPR011250">
    <property type="entry name" value="OMP/PagP_B-barrel"/>
</dbReference>
<sequence length="172" mass="18822">MKKTLIIATISTLSFCAVANTDFQGHRVGAGISGVTLSEGGDDLKLDSGFKLEYGYDINHIFGVNASYSMNSKSAFDLDYDFNTFKIDTDIGYAFDLGQLWLKPYGAIGLAFANEKISDRHDSLSANDTSLMIGMGVRAQTQMGIYADLRYDMSGYDGIDTDSLSFTVGYRF</sequence>